<feature type="chain" id="PRO_5032646782" evidence="2">
    <location>
        <begin position="27"/>
        <end position="329"/>
    </location>
</feature>
<evidence type="ECO:0000313" key="4">
    <source>
        <dbReference type="Proteomes" id="UP000537862"/>
    </source>
</evidence>
<dbReference type="InterPro" id="IPR005064">
    <property type="entry name" value="BUG"/>
</dbReference>
<dbReference type="SUPFAM" id="SSF53850">
    <property type="entry name" value="Periplasmic binding protein-like II"/>
    <property type="match status" value="1"/>
</dbReference>
<protein>
    <submittedName>
        <fullName evidence="3">Tripartite tricarboxylate transporter substrate binding protein</fullName>
    </submittedName>
</protein>
<dbReference type="EMBL" id="JABGBN010000002">
    <property type="protein sequence ID" value="NOL51587.1"/>
    <property type="molecule type" value="Genomic_DNA"/>
</dbReference>
<sequence length="329" mass="35198">MKKLLRHSILSIGVLASSFLPAISTAADNFPSKPITYIVPFAPGGASDIGGRILSEALSKELKQTVVVENKTGAAGTIGLGQLIRSAPDGHTLSIVVPPNLLAPYLMPTAPYDLSKDVKAVGLTYLTPTVIAINPKFHPNIKDLNSLIQAAKDSKNGLNYATVGVGSTGHLSMELLAKDLNIKLEHIPFRGSSPGVTALLAGEIDFMFSDIVSLLSHLDAGTLIPIAVGTDDRLSQLPNVPTIKEQNPKANTISTWTGIVVPAQTPDAIVDKLSAALKKVLERPELQERLTAIGAIPYYRDGAFMQKRIVDDSAFWNKIIQDNNLQQKN</sequence>
<dbReference type="Proteomes" id="UP000537862">
    <property type="component" value="Unassembled WGS sequence"/>
</dbReference>
<dbReference type="PANTHER" id="PTHR42928:SF5">
    <property type="entry name" value="BLR1237 PROTEIN"/>
    <property type="match status" value="1"/>
</dbReference>
<dbReference type="Gene3D" id="3.40.190.150">
    <property type="entry name" value="Bordetella uptake gene, domain 1"/>
    <property type="match status" value="1"/>
</dbReference>
<dbReference type="RefSeq" id="WP_171680250.1">
    <property type="nucleotide sequence ID" value="NZ_JABGBN010000002.1"/>
</dbReference>
<gene>
    <name evidence="3" type="ORF">HKX39_05285</name>
</gene>
<evidence type="ECO:0000313" key="3">
    <source>
        <dbReference type="EMBL" id="NOL51587.1"/>
    </source>
</evidence>
<dbReference type="Pfam" id="PF03401">
    <property type="entry name" value="TctC"/>
    <property type="match status" value="1"/>
</dbReference>
<evidence type="ECO:0000256" key="1">
    <source>
        <dbReference type="ARBA" id="ARBA00006987"/>
    </source>
</evidence>
<proteinExistence type="inferred from homology"/>
<comment type="caution">
    <text evidence="3">The sequence shown here is derived from an EMBL/GenBank/DDBJ whole genome shotgun (WGS) entry which is preliminary data.</text>
</comment>
<keyword evidence="2" id="KW-0732">Signal</keyword>
<keyword evidence="4" id="KW-1185">Reference proteome</keyword>
<dbReference type="PIRSF" id="PIRSF017082">
    <property type="entry name" value="YflP"/>
    <property type="match status" value="1"/>
</dbReference>
<name>A0A849P9H4_9BURK</name>
<dbReference type="InterPro" id="IPR042100">
    <property type="entry name" value="Bug_dom1"/>
</dbReference>
<evidence type="ECO:0000256" key="2">
    <source>
        <dbReference type="SAM" id="SignalP"/>
    </source>
</evidence>
<organism evidence="3 4">
    <name type="scientific">Pelistega suis</name>
    <dbReference type="NCBI Taxonomy" id="1631957"/>
    <lineage>
        <taxon>Bacteria</taxon>
        <taxon>Pseudomonadati</taxon>
        <taxon>Pseudomonadota</taxon>
        <taxon>Betaproteobacteria</taxon>
        <taxon>Burkholderiales</taxon>
        <taxon>Alcaligenaceae</taxon>
        <taxon>Pelistega</taxon>
    </lineage>
</organism>
<accession>A0A849P9H4</accession>
<feature type="signal peptide" evidence="2">
    <location>
        <begin position="1"/>
        <end position="26"/>
    </location>
</feature>
<dbReference type="CDD" id="cd07012">
    <property type="entry name" value="PBP2_Bug_TTT"/>
    <property type="match status" value="1"/>
</dbReference>
<dbReference type="AlphaFoldDB" id="A0A849P9H4"/>
<dbReference type="Gene3D" id="3.40.190.10">
    <property type="entry name" value="Periplasmic binding protein-like II"/>
    <property type="match status" value="1"/>
</dbReference>
<comment type="similarity">
    <text evidence="1">Belongs to the UPF0065 (bug) family.</text>
</comment>
<dbReference type="PANTHER" id="PTHR42928">
    <property type="entry name" value="TRICARBOXYLATE-BINDING PROTEIN"/>
    <property type="match status" value="1"/>
</dbReference>
<reference evidence="3 4" key="1">
    <citation type="submission" date="2020-05" db="EMBL/GenBank/DDBJ databases">
        <authorList>
            <person name="Niu N."/>
        </authorList>
    </citation>
    <scope>NUCLEOTIDE SEQUENCE [LARGE SCALE GENOMIC DNA]</scope>
    <source>
        <strain evidence="3 4">3340-03</strain>
    </source>
</reference>